<evidence type="ECO:0000313" key="3">
    <source>
        <dbReference type="Proteomes" id="UP000033016"/>
    </source>
</evidence>
<name>A0A0E3X9L1_9CAUD</name>
<dbReference type="OrthoDB" id="26118at10239"/>
<keyword evidence="3" id="KW-1185">Reference proteome</keyword>
<reference evidence="2 3" key="1">
    <citation type="journal article" date="2015" name="Genome Announc.">
        <title>Complete Genome Sequence of Bacillus megaterium Siphophage Stills.</title>
        <authorList>
            <person name="Lee S.S."/>
            <person name="Kongari R.R."/>
            <person name="Hernandez A.C."/>
            <person name="Kuty Everett G.F."/>
        </authorList>
    </citation>
    <scope>NUCLEOTIDE SEQUENCE [LARGE SCALE GENOMIC DNA]</scope>
</reference>
<dbReference type="Proteomes" id="UP000033016">
    <property type="component" value="Segment"/>
</dbReference>
<dbReference type="EMBL" id="KP696448">
    <property type="protein sequence ID" value="AKC02647.1"/>
    <property type="molecule type" value="Genomic_DNA"/>
</dbReference>
<reference evidence="3" key="2">
    <citation type="submission" date="2015-01" db="EMBL/GenBank/DDBJ databases">
        <title>Complete Genome of Bacillus megaterium Siphophage Stills.</title>
        <authorList>
            <person name="Lee S.S."/>
            <person name="Kongari R.R."/>
            <person name="Hernandez A.C."/>
            <person name="Everett G.F.K."/>
        </authorList>
    </citation>
    <scope>NUCLEOTIDE SEQUENCE [LARGE SCALE GENOMIC DNA]</scope>
</reference>
<keyword evidence="1" id="KW-1133">Transmembrane helix</keyword>
<sequence>MSLQTILLIILLLYMIYGAYIGRSFYETGDKSWSEVFYCASCTLLWLPYVLWWTAFEKNKD</sequence>
<dbReference type="RefSeq" id="YP_009196904.1">
    <property type="nucleotide sequence ID" value="NC_028777.1"/>
</dbReference>
<evidence type="ECO:0000256" key="1">
    <source>
        <dbReference type="SAM" id="Phobius"/>
    </source>
</evidence>
<evidence type="ECO:0000313" key="2">
    <source>
        <dbReference type="EMBL" id="AKC02647.1"/>
    </source>
</evidence>
<accession>A0A0E3X9L1</accession>
<dbReference type="KEGG" id="vg:26661037"/>
<feature type="transmembrane region" description="Helical" evidence="1">
    <location>
        <begin position="6"/>
        <end position="25"/>
    </location>
</feature>
<keyword evidence="1" id="KW-0812">Transmembrane</keyword>
<protein>
    <submittedName>
        <fullName evidence="2">Uncharacterized protein</fullName>
    </submittedName>
</protein>
<gene>
    <name evidence="2" type="ORF">CPT_Stills19</name>
</gene>
<keyword evidence="1" id="KW-0472">Membrane</keyword>
<organism evidence="2 3">
    <name type="scientific">Bacillus phage Stills</name>
    <dbReference type="NCBI Taxonomy" id="1610833"/>
    <lineage>
        <taxon>Viruses</taxon>
        <taxon>Duplodnaviria</taxon>
        <taxon>Heunggongvirae</taxon>
        <taxon>Uroviricota</taxon>
        <taxon>Caudoviricetes</taxon>
        <taxon>Slashvirus</taxon>
        <taxon>Slashvirus stills</taxon>
    </lineage>
</organism>
<proteinExistence type="predicted"/>
<feature type="transmembrane region" description="Helical" evidence="1">
    <location>
        <begin position="37"/>
        <end position="55"/>
    </location>
</feature>
<dbReference type="GeneID" id="26661037"/>